<dbReference type="InterPro" id="IPR043760">
    <property type="entry name" value="PycTM_dom"/>
</dbReference>
<keyword evidence="11" id="KW-1185">Reference proteome</keyword>
<name>A0ABN1ZAI6_9ACTN</name>
<evidence type="ECO:0000313" key="11">
    <source>
        <dbReference type="Proteomes" id="UP001500973"/>
    </source>
</evidence>
<protein>
    <recommendedName>
        <fullName evidence="9">Pycsar effector protein domain-containing protein</fullName>
    </recommendedName>
</protein>
<keyword evidence="4" id="KW-0547">Nucleotide-binding</keyword>
<keyword evidence="3 8" id="KW-0812">Transmembrane</keyword>
<feature type="transmembrane region" description="Helical" evidence="8">
    <location>
        <begin position="62"/>
        <end position="82"/>
    </location>
</feature>
<organism evidence="10 11">
    <name type="scientific">Streptomyces thermospinosisporus</name>
    <dbReference type="NCBI Taxonomy" id="161482"/>
    <lineage>
        <taxon>Bacteria</taxon>
        <taxon>Bacillati</taxon>
        <taxon>Actinomycetota</taxon>
        <taxon>Actinomycetes</taxon>
        <taxon>Kitasatosporales</taxon>
        <taxon>Streptomycetaceae</taxon>
        <taxon>Streptomyces</taxon>
    </lineage>
</organism>
<evidence type="ECO:0000256" key="7">
    <source>
        <dbReference type="ARBA" id="ARBA00023136"/>
    </source>
</evidence>
<evidence type="ECO:0000256" key="4">
    <source>
        <dbReference type="ARBA" id="ARBA00022741"/>
    </source>
</evidence>
<evidence type="ECO:0000256" key="3">
    <source>
        <dbReference type="ARBA" id="ARBA00022692"/>
    </source>
</evidence>
<keyword evidence="5 8" id="KW-1133">Transmembrane helix</keyword>
<accession>A0ABN1ZAI6</accession>
<keyword evidence="6" id="KW-0051">Antiviral defense</keyword>
<comment type="caution">
    <text evidence="10">The sequence shown here is derived from an EMBL/GenBank/DDBJ whole genome shotgun (WGS) entry which is preliminary data.</text>
</comment>
<proteinExistence type="predicted"/>
<feature type="domain" description="Pycsar effector protein" evidence="9">
    <location>
        <begin position="13"/>
        <end position="160"/>
    </location>
</feature>
<evidence type="ECO:0000256" key="5">
    <source>
        <dbReference type="ARBA" id="ARBA00022989"/>
    </source>
</evidence>
<keyword evidence="7 8" id="KW-0472">Membrane</keyword>
<evidence type="ECO:0000313" key="10">
    <source>
        <dbReference type="EMBL" id="GAA1436209.1"/>
    </source>
</evidence>
<feature type="transmembrane region" description="Helical" evidence="8">
    <location>
        <begin position="28"/>
        <end position="50"/>
    </location>
</feature>
<dbReference type="Proteomes" id="UP001500973">
    <property type="component" value="Unassembled WGS sequence"/>
</dbReference>
<dbReference type="RefSeq" id="WP_344016760.1">
    <property type="nucleotide sequence ID" value="NZ_BAAAIZ010000149.1"/>
</dbReference>
<comment type="subcellular location">
    <subcellularLocation>
        <location evidence="1">Cell membrane</location>
    </subcellularLocation>
</comment>
<gene>
    <name evidence="10" type="ORF">GCM10009601_63180</name>
</gene>
<dbReference type="EMBL" id="BAAAIZ010000149">
    <property type="protein sequence ID" value="GAA1436209.1"/>
    <property type="molecule type" value="Genomic_DNA"/>
</dbReference>
<reference evidence="10 11" key="1">
    <citation type="journal article" date="2019" name="Int. J. Syst. Evol. Microbiol.">
        <title>The Global Catalogue of Microorganisms (GCM) 10K type strain sequencing project: providing services to taxonomists for standard genome sequencing and annotation.</title>
        <authorList>
            <consortium name="The Broad Institute Genomics Platform"/>
            <consortium name="The Broad Institute Genome Sequencing Center for Infectious Disease"/>
            <person name="Wu L."/>
            <person name="Ma J."/>
        </authorList>
    </citation>
    <scope>NUCLEOTIDE SEQUENCE [LARGE SCALE GENOMIC DNA]</scope>
    <source>
        <strain evidence="10 11">JCM 11756</strain>
    </source>
</reference>
<sequence length="165" mass="17722">MANPSDLQALPGALADVRTELARADQKAATLLALFSAIAAGIVATFSLRPSAIFTLWNGVEWLAWAGLCCMAASLVQLLFCVRPDGVARMGGRAYFAFYAQFKGRVPELVTHMSTTADHDLERCTQLVELSLLATRKYKLITRAVDLLGSALTLIAAATLLDAIH</sequence>
<evidence type="ECO:0000256" key="8">
    <source>
        <dbReference type="SAM" id="Phobius"/>
    </source>
</evidence>
<evidence type="ECO:0000256" key="6">
    <source>
        <dbReference type="ARBA" id="ARBA00023118"/>
    </source>
</evidence>
<keyword evidence="2" id="KW-1003">Cell membrane</keyword>
<evidence type="ECO:0000256" key="2">
    <source>
        <dbReference type="ARBA" id="ARBA00022475"/>
    </source>
</evidence>
<evidence type="ECO:0000256" key="1">
    <source>
        <dbReference type="ARBA" id="ARBA00004236"/>
    </source>
</evidence>
<evidence type="ECO:0000259" key="9">
    <source>
        <dbReference type="Pfam" id="PF18967"/>
    </source>
</evidence>
<feature type="transmembrane region" description="Helical" evidence="8">
    <location>
        <begin position="140"/>
        <end position="161"/>
    </location>
</feature>
<dbReference type="Pfam" id="PF18967">
    <property type="entry name" value="PycTM"/>
    <property type="match status" value="1"/>
</dbReference>